<evidence type="ECO:0000256" key="8">
    <source>
        <dbReference type="ARBA" id="ARBA00022475"/>
    </source>
</evidence>
<keyword evidence="8" id="KW-1003">Cell membrane</keyword>
<keyword evidence="10" id="KW-0808">Transferase</keyword>
<accession>A0A2A6E1D3</accession>
<evidence type="ECO:0000256" key="9">
    <source>
        <dbReference type="ARBA" id="ARBA00022516"/>
    </source>
</evidence>
<comment type="caution">
    <text evidence="25">The sequence shown here is derived from an EMBL/GenBank/DDBJ whole genome shotgun (WGS) entry which is preliminary data.</text>
</comment>
<evidence type="ECO:0000256" key="19">
    <source>
        <dbReference type="ARBA" id="ARBA00031825"/>
    </source>
</evidence>
<feature type="transmembrane region" description="Helical" evidence="24">
    <location>
        <begin position="209"/>
        <end position="226"/>
    </location>
</feature>
<feature type="transmembrane region" description="Helical" evidence="24">
    <location>
        <begin position="73"/>
        <end position="102"/>
    </location>
</feature>
<evidence type="ECO:0000256" key="18">
    <source>
        <dbReference type="ARBA" id="ARBA00029893"/>
    </source>
</evidence>
<evidence type="ECO:0000256" key="13">
    <source>
        <dbReference type="ARBA" id="ARBA00022989"/>
    </source>
</evidence>
<gene>
    <name evidence="25" type="ORF">BLM47_06490</name>
</gene>
<dbReference type="EMBL" id="MOXJ01000012">
    <property type="protein sequence ID" value="PDO10619.1"/>
    <property type="molecule type" value="Genomic_DNA"/>
</dbReference>
<sequence length="271" mass="28810">MIRRIVTGVTAGALFLFVLGWGGWLYHILIGVLAAVAAAEFQRISGIRSPFANVFSTVATLVLVVQGDQAFRFFAGAAGGGSVSALFGVWALVALLLAGTVVSRNRLTYRDAALTLLGVLYIGIGFHAMLAIREFGERGFWLALFLFAVVWATDSGAYFCGKWFGRRKWIPELSPNKTVEGAIGGVAVAAACAVLFAVFAPVAPEMPAAAGWGALLAVVAQLGDLIQSAYKRVQGVKDSGAVLPGHGGVLDRTDSWLIVFPFVYSLPWWPM</sequence>
<evidence type="ECO:0000313" key="26">
    <source>
        <dbReference type="Proteomes" id="UP000243688"/>
    </source>
</evidence>
<evidence type="ECO:0000256" key="23">
    <source>
        <dbReference type="ARBA" id="ARBA00033406"/>
    </source>
</evidence>
<keyword evidence="17" id="KW-1208">Phospholipid metabolism</keyword>
<evidence type="ECO:0000256" key="5">
    <source>
        <dbReference type="ARBA" id="ARBA00010185"/>
    </source>
</evidence>
<reference evidence="25 26" key="1">
    <citation type="submission" date="2016-12" db="EMBL/GenBank/DDBJ databases">
        <title>Candidatus Reconcilibacillus cellulovorans genome.</title>
        <authorList>
            <person name="Kolinko S."/>
            <person name="Wu Y.-W."/>
            <person name="Tachea F."/>
            <person name="Denzel E."/>
            <person name="Hiras J."/>
            <person name="Baecker N."/>
            <person name="Chan L.J."/>
            <person name="Eichorst S.A."/>
            <person name="Frey D."/>
            <person name="Adams P.D."/>
            <person name="Pray T."/>
            <person name="Tanjore D."/>
            <person name="Petzold C.J."/>
            <person name="Gladden J.M."/>
            <person name="Simmons B.A."/>
            <person name="Singer S.W."/>
        </authorList>
    </citation>
    <scope>NUCLEOTIDE SEQUENCE [LARGE SCALE GENOMIC DNA]</scope>
    <source>
        <strain evidence="25">JTherm</strain>
    </source>
</reference>
<dbReference type="AlphaFoldDB" id="A0A2A6E1D3"/>
<evidence type="ECO:0000256" key="21">
    <source>
        <dbReference type="ARBA" id="ARBA00032396"/>
    </source>
</evidence>
<dbReference type="Pfam" id="PF01148">
    <property type="entry name" value="CTP_transf_1"/>
    <property type="match status" value="1"/>
</dbReference>
<dbReference type="GO" id="GO:0016024">
    <property type="term" value="P:CDP-diacylglycerol biosynthetic process"/>
    <property type="evidence" value="ECO:0007669"/>
    <property type="project" value="TreeGrafter"/>
</dbReference>
<evidence type="ECO:0000256" key="2">
    <source>
        <dbReference type="ARBA" id="ARBA00004651"/>
    </source>
</evidence>
<dbReference type="EC" id="2.7.7.41" evidence="6"/>
<keyword evidence="9" id="KW-0444">Lipid biosynthesis</keyword>
<comment type="catalytic activity">
    <reaction evidence="1">
        <text>a 1,2-diacyl-sn-glycero-3-phosphate + CTP + H(+) = a CDP-1,2-diacyl-sn-glycerol + diphosphate</text>
        <dbReference type="Rhea" id="RHEA:16229"/>
        <dbReference type="ChEBI" id="CHEBI:15378"/>
        <dbReference type="ChEBI" id="CHEBI:33019"/>
        <dbReference type="ChEBI" id="CHEBI:37563"/>
        <dbReference type="ChEBI" id="CHEBI:58332"/>
        <dbReference type="ChEBI" id="CHEBI:58608"/>
        <dbReference type="EC" id="2.7.7.41"/>
    </reaction>
</comment>
<comment type="similarity">
    <text evidence="5">Belongs to the CDS family.</text>
</comment>
<evidence type="ECO:0000256" key="20">
    <source>
        <dbReference type="ARBA" id="ARBA00032253"/>
    </source>
</evidence>
<evidence type="ECO:0000256" key="4">
    <source>
        <dbReference type="ARBA" id="ARBA00005189"/>
    </source>
</evidence>
<evidence type="ECO:0000256" key="3">
    <source>
        <dbReference type="ARBA" id="ARBA00005119"/>
    </source>
</evidence>
<dbReference type="PANTHER" id="PTHR46382">
    <property type="entry name" value="PHOSPHATIDATE CYTIDYLYLTRANSFERASE"/>
    <property type="match status" value="1"/>
</dbReference>
<feature type="transmembrane region" description="Helical" evidence="24">
    <location>
        <begin position="50"/>
        <end position="67"/>
    </location>
</feature>
<dbReference type="PANTHER" id="PTHR46382:SF1">
    <property type="entry name" value="PHOSPHATIDATE CYTIDYLYLTRANSFERASE"/>
    <property type="match status" value="1"/>
</dbReference>
<comment type="pathway">
    <text evidence="4">Lipid metabolism.</text>
</comment>
<dbReference type="Proteomes" id="UP000243688">
    <property type="component" value="Unassembled WGS sequence"/>
</dbReference>
<feature type="transmembrane region" description="Helical" evidence="24">
    <location>
        <begin position="114"/>
        <end position="133"/>
    </location>
</feature>
<protein>
    <recommendedName>
        <fullName evidence="7">Phosphatidate cytidylyltransferase</fullName>
        <ecNumber evidence="6">2.7.7.41</ecNumber>
    </recommendedName>
    <alternativeName>
        <fullName evidence="20">CDP-DAG synthase</fullName>
    </alternativeName>
    <alternativeName>
        <fullName evidence="22">CDP-DG synthase</fullName>
    </alternativeName>
    <alternativeName>
        <fullName evidence="18">CDP-diacylglycerol synthase</fullName>
    </alternativeName>
    <alternativeName>
        <fullName evidence="21">CDP-diglyceride pyrophosphorylase</fullName>
    </alternativeName>
    <alternativeName>
        <fullName evidence="23">CDP-diglyceride synthase</fullName>
    </alternativeName>
    <alternativeName>
        <fullName evidence="19">CTP:phosphatidate cytidylyltransferase</fullName>
    </alternativeName>
</protein>
<evidence type="ECO:0000256" key="12">
    <source>
        <dbReference type="ARBA" id="ARBA00022695"/>
    </source>
</evidence>
<proteinExistence type="inferred from homology"/>
<keyword evidence="15 24" id="KW-0472">Membrane</keyword>
<evidence type="ECO:0000256" key="22">
    <source>
        <dbReference type="ARBA" id="ARBA00032743"/>
    </source>
</evidence>
<comment type="pathway">
    <text evidence="3">Phospholipid metabolism; CDP-diacylglycerol biosynthesis; CDP-diacylglycerol from sn-glycerol 3-phosphate: step 3/3.</text>
</comment>
<evidence type="ECO:0000313" key="25">
    <source>
        <dbReference type="EMBL" id="PDO10619.1"/>
    </source>
</evidence>
<keyword evidence="13 24" id="KW-1133">Transmembrane helix</keyword>
<evidence type="ECO:0000256" key="16">
    <source>
        <dbReference type="ARBA" id="ARBA00023209"/>
    </source>
</evidence>
<keyword evidence="11 24" id="KW-0812">Transmembrane</keyword>
<feature type="transmembrane region" description="Helical" evidence="24">
    <location>
        <begin position="139"/>
        <end position="160"/>
    </location>
</feature>
<feature type="transmembrane region" description="Helical" evidence="24">
    <location>
        <begin position="181"/>
        <end position="203"/>
    </location>
</feature>
<evidence type="ECO:0000256" key="6">
    <source>
        <dbReference type="ARBA" id="ARBA00012487"/>
    </source>
</evidence>
<dbReference type="GO" id="GO:0004605">
    <property type="term" value="F:phosphatidate cytidylyltransferase activity"/>
    <property type="evidence" value="ECO:0007669"/>
    <property type="project" value="UniProtKB-EC"/>
</dbReference>
<organism evidence="25 26">
    <name type="scientific">Candidatus Reconcilbacillus cellulovorans</name>
    <dbReference type="NCBI Taxonomy" id="1906605"/>
    <lineage>
        <taxon>Bacteria</taxon>
        <taxon>Bacillati</taxon>
        <taxon>Bacillota</taxon>
        <taxon>Bacilli</taxon>
        <taxon>Bacillales</taxon>
        <taxon>Paenibacillaceae</taxon>
        <taxon>Candidatus Reconcilbacillus</taxon>
    </lineage>
</organism>
<evidence type="ECO:0000256" key="7">
    <source>
        <dbReference type="ARBA" id="ARBA00019373"/>
    </source>
</evidence>
<evidence type="ECO:0000256" key="24">
    <source>
        <dbReference type="SAM" id="Phobius"/>
    </source>
</evidence>
<evidence type="ECO:0000256" key="14">
    <source>
        <dbReference type="ARBA" id="ARBA00023098"/>
    </source>
</evidence>
<evidence type="ECO:0000256" key="10">
    <source>
        <dbReference type="ARBA" id="ARBA00022679"/>
    </source>
</evidence>
<keyword evidence="16" id="KW-0594">Phospholipid biosynthesis</keyword>
<feature type="transmembrane region" description="Helical" evidence="24">
    <location>
        <begin position="12"/>
        <end position="38"/>
    </location>
</feature>
<evidence type="ECO:0000256" key="15">
    <source>
        <dbReference type="ARBA" id="ARBA00023136"/>
    </source>
</evidence>
<evidence type="ECO:0000256" key="11">
    <source>
        <dbReference type="ARBA" id="ARBA00022692"/>
    </source>
</evidence>
<keyword evidence="12" id="KW-0548">Nucleotidyltransferase</keyword>
<dbReference type="GO" id="GO:0005886">
    <property type="term" value="C:plasma membrane"/>
    <property type="evidence" value="ECO:0007669"/>
    <property type="project" value="UniProtKB-SubCell"/>
</dbReference>
<name>A0A2A6E1D3_9BACL</name>
<comment type="subcellular location">
    <subcellularLocation>
        <location evidence="2">Cell membrane</location>
        <topology evidence="2">Multi-pass membrane protein</topology>
    </subcellularLocation>
</comment>
<evidence type="ECO:0000256" key="17">
    <source>
        <dbReference type="ARBA" id="ARBA00023264"/>
    </source>
</evidence>
<evidence type="ECO:0000256" key="1">
    <source>
        <dbReference type="ARBA" id="ARBA00001698"/>
    </source>
</evidence>
<keyword evidence="14" id="KW-0443">Lipid metabolism</keyword>